<organism evidence="1 2">
    <name type="scientific">Candidatus Accumulibacter adjunctus</name>
    <dbReference type="NCBI Taxonomy" id="1454001"/>
    <lineage>
        <taxon>Bacteria</taxon>
        <taxon>Pseudomonadati</taxon>
        <taxon>Pseudomonadota</taxon>
        <taxon>Betaproteobacteria</taxon>
        <taxon>Candidatus Accumulibacter</taxon>
    </lineage>
</organism>
<gene>
    <name evidence="1" type="ORF">AW08_00345</name>
</gene>
<dbReference type="STRING" id="1454001.AW08_00345"/>
<sequence length="154" mass="16864">MFKPTAAVFLSCLSFIVGCNVKPTVRQIAESIQIDKTWTEIHPSPPLVVSEQVQSISIKVPNLPDWDIRPETASFVQPDGTVVKIEVELVATGGTRFSLESVGLGPGLKFSPRPQSAAPDSSRLPQGMSFKTVRFRSDRPIQGGHVTWICITNY</sequence>
<protein>
    <submittedName>
        <fullName evidence="1">Uncharacterized protein</fullName>
    </submittedName>
</protein>
<reference evidence="1" key="1">
    <citation type="submission" date="2014-02" db="EMBL/GenBank/DDBJ databases">
        <title>Expanding our view of genomic diversity in Candidatus Accumulibacter clades.</title>
        <authorList>
            <person name="Skennerton C.T."/>
            <person name="Barr J.J."/>
            <person name="Slater F.R."/>
            <person name="Bond P.L."/>
            <person name="Tyson G.W."/>
        </authorList>
    </citation>
    <scope>NUCLEOTIDE SEQUENCE [LARGE SCALE GENOMIC DNA]</scope>
</reference>
<name>A0A011NYX6_9PROT</name>
<dbReference type="AlphaFoldDB" id="A0A011NYX6"/>
<dbReference type="PROSITE" id="PS51257">
    <property type="entry name" value="PROKAR_LIPOPROTEIN"/>
    <property type="match status" value="1"/>
</dbReference>
<proteinExistence type="predicted"/>
<evidence type="ECO:0000313" key="1">
    <source>
        <dbReference type="EMBL" id="EXI69852.1"/>
    </source>
</evidence>
<dbReference type="EMBL" id="JFAX01000001">
    <property type="protein sequence ID" value="EXI69852.1"/>
    <property type="molecule type" value="Genomic_DNA"/>
</dbReference>
<dbReference type="Proteomes" id="UP000020218">
    <property type="component" value="Unassembled WGS sequence"/>
</dbReference>
<accession>A0A011NYX6</accession>
<comment type="caution">
    <text evidence="1">The sequence shown here is derived from an EMBL/GenBank/DDBJ whole genome shotgun (WGS) entry which is preliminary data.</text>
</comment>
<keyword evidence="2" id="KW-1185">Reference proteome</keyword>
<evidence type="ECO:0000313" key="2">
    <source>
        <dbReference type="Proteomes" id="UP000020218"/>
    </source>
</evidence>